<sequence length="198" mass="22034">MADSIKTGIGFLIPVGSLIGFIQSLLSNDYITGIIFIIGGLMIWMLYILVVESTTPALMGNILIVFIVLLSLAVFLNYGLAQNIWGGYELKSDGSIIALLVLFFGGLIGLMFRQHLLGTPVPSLSAEDQSLVNKALGQNDNDGSTDPKVIVVKQEVPQVKKDNEDNEDNEEWDYSNMYAYPPEYYEEYYDDEDDEDDE</sequence>
<feature type="transmembrane region" description="Helical" evidence="2">
    <location>
        <begin position="93"/>
        <end position="112"/>
    </location>
</feature>
<feature type="transmembrane region" description="Helical" evidence="2">
    <location>
        <begin position="62"/>
        <end position="81"/>
    </location>
</feature>
<evidence type="ECO:0000256" key="1">
    <source>
        <dbReference type="SAM" id="MobiDB-lite"/>
    </source>
</evidence>
<feature type="transmembrane region" description="Helical" evidence="2">
    <location>
        <begin position="30"/>
        <end position="50"/>
    </location>
</feature>
<dbReference type="EMBL" id="UINC01005060">
    <property type="protein sequence ID" value="SVA18785.1"/>
    <property type="molecule type" value="Genomic_DNA"/>
</dbReference>
<organism evidence="3">
    <name type="scientific">marine metagenome</name>
    <dbReference type="NCBI Taxonomy" id="408172"/>
    <lineage>
        <taxon>unclassified sequences</taxon>
        <taxon>metagenomes</taxon>
        <taxon>ecological metagenomes</taxon>
    </lineage>
</organism>
<keyword evidence="2" id="KW-0812">Transmembrane</keyword>
<keyword evidence="2" id="KW-0472">Membrane</keyword>
<evidence type="ECO:0000256" key="2">
    <source>
        <dbReference type="SAM" id="Phobius"/>
    </source>
</evidence>
<gene>
    <name evidence="3" type="ORF">METZ01_LOCUS71639</name>
</gene>
<dbReference type="AlphaFoldDB" id="A0A381TRW6"/>
<accession>A0A381TRW6</accession>
<name>A0A381TRW6_9ZZZZ</name>
<reference evidence="3" key="1">
    <citation type="submission" date="2018-05" db="EMBL/GenBank/DDBJ databases">
        <authorList>
            <person name="Lanie J.A."/>
            <person name="Ng W.-L."/>
            <person name="Kazmierczak K.M."/>
            <person name="Andrzejewski T.M."/>
            <person name="Davidsen T.M."/>
            <person name="Wayne K.J."/>
            <person name="Tettelin H."/>
            <person name="Glass J.I."/>
            <person name="Rusch D."/>
            <person name="Podicherti R."/>
            <person name="Tsui H.-C.T."/>
            <person name="Winkler M.E."/>
        </authorList>
    </citation>
    <scope>NUCLEOTIDE SEQUENCE</scope>
</reference>
<feature type="region of interest" description="Disordered" evidence="1">
    <location>
        <begin position="154"/>
        <end position="176"/>
    </location>
</feature>
<feature type="compositionally biased region" description="Acidic residues" evidence="1">
    <location>
        <begin position="164"/>
        <end position="173"/>
    </location>
</feature>
<keyword evidence="2" id="KW-1133">Transmembrane helix</keyword>
<evidence type="ECO:0000313" key="3">
    <source>
        <dbReference type="EMBL" id="SVA18785.1"/>
    </source>
</evidence>
<proteinExistence type="predicted"/>
<protein>
    <submittedName>
        <fullName evidence="3">Uncharacterized protein</fullName>
    </submittedName>
</protein>
<feature type="transmembrane region" description="Helical" evidence="2">
    <location>
        <begin position="7"/>
        <end position="24"/>
    </location>
</feature>